<keyword evidence="2" id="KW-1185">Reference proteome</keyword>
<dbReference type="SUPFAM" id="SSF54637">
    <property type="entry name" value="Thioesterase/thiol ester dehydrase-isomerase"/>
    <property type="match status" value="1"/>
</dbReference>
<sequence length="265" mass="29681">MSVQTITTVAEPLLEGKFRWMELSHTGAYLEALYVLFDIAREELWMGDKYLNSVFYGKNVNRSSMVRLHNQNRPAVRSTYKIYGGLIKQGNSSVTIETQLYGTVGNSQLQLLASSIATIVVIARDPHVRTVKIPQDVHLPVLQDPSLYSSTKQTIPSNLDDKAVICTQQCVRPSDCGKTGHISNTKYAALFVDAFKANFKQDQAVESIIGLDILFEQEVFAPEEIAIWGWQENTKQYIFVLTRQDGSVGAKARISVQVEPVKPRL</sequence>
<reference evidence="1" key="1">
    <citation type="submission" date="2020-12" db="EMBL/GenBank/DDBJ databases">
        <title>Metabolic potential, ecology and presence of endohyphal bacteria is reflected in genomic diversity of Mucoromycotina.</title>
        <authorList>
            <person name="Muszewska A."/>
            <person name="Okrasinska A."/>
            <person name="Steczkiewicz K."/>
            <person name="Drgas O."/>
            <person name="Orlowska M."/>
            <person name="Perlinska-Lenart U."/>
            <person name="Aleksandrzak-Piekarczyk T."/>
            <person name="Szatraj K."/>
            <person name="Zielenkiewicz U."/>
            <person name="Pilsyk S."/>
            <person name="Malc E."/>
            <person name="Mieczkowski P."/>
            <person name="Kruszewska J.S."/>
            <person name="Biernat P."/>
            <person name="Pawlowska J."/>
        </authorList>
    </citation>
    <scope>NUCLEOTIDE SEQUENCE</scope>
    <source>
        <strain evidence="1">WA0000067209</strain>
    </source>
</reference>
<dbReference type="AlphaFoldDB" id="A0A8H7UBV0"/>
<comment type="caution">
    <text evidence="1">The sequence shown here is derived from an EMBL/GenBank/DDBJ whole genome shotgun (WGS) entry which is preliminary data.</text>
</comment>
<dbReference type="InterPro" id="IPR029069">
    <property type="entry name" value="HotDog_dom_sf"/>
</dbReference>
<evidence type="ECO:0000313" key="2">
    <source>
        <dbReference type="Proteomes" id="UP000654370"/>
    </source>
</evidence>
<accession>A0A8H7UBV0</accession>
<name>A0A8H7UBV0_MORIS</name>
<proteinExistence type="predicted"/>
<protein>
    <submittedName>
        <fullName evidence="1">Uncharacterized protein</fullName>
    </submittedName>
</protein>
<organism evidence="1 2">
    <name type="scientific">Mortierella isabellina</name>
    <name type="common">Filamentous fungus</name>
    <name type="synonym">Umbelopsis isabellina</name>
    <dbReference type="NCBI Taxonomy" id="91625"/>
    <lineage>
        <taxon>Eukaryota</taxon>
        <taxon>Fungi</taxon>
        <taxon>Fungi incertae sedis</taxon>
        <taxon>Mucoromycota</taxon>
        <taxon>Mucoromycotina</taxon>
        <taxon>Umbelopsidomycetes</taxon>
        <taxon>Umbelopsidales</taxon>
        <taxon>Umbelopsidaceae</taxon>
        <taxon>Umbelopsis</taxon>
    </lineage>
</organism>
<dbReference type="Proteomes" id="UP000654370">
    <property type="component" value="Unassembled WGS sequence"/>
</dbReference>
<gene>
    <name evidence="1" type="ORF">INT43_003609</name>
</gene>
<dbReference type="OrthoDB" id="10274448at2759"/>
<dbReference type="EMBL" id="JAEPQZ010000006">
    <property type="protein sequence ID" value="KAG2179826.1"/>
    <property type="molecule type" value="Genomic_DNA"/>
</dbReference>
<evidence type="ECO:0000313" key="1">
    <source>
        <dbReference type="EMBL" id="KAG2179826.1"/>
    </source>
</evidence>
<dbReference type="Gene3D" id="3.10.129.10">
    <property type="entry name" value="Hotdog Thioesterase"/>
    <property type="match status" value="1"/>
</dbReference>